<protein>
    <recommendedName>
        <fullName evidence="8">Mutator family transposase</fullName>
    </recommendedName>
</protein>
<dbReference type="Pfam" id="PF00872">
    <property type="entry name" value="Transposase_mut"/>
    <property type="match status" value="1"/>
</dbReference>
<gene>
    <name evidence="6" type="ORF">AMJ44_15255</name>
</gene>
<evidence type="ECO:0000256" key="3">
    <source>
        <dbReference type="ARBA" id="ARBA00022578"/>
    </source>
</evidence>
<accession>A0A0S7XJU9</accession>
<reference evidence="6 7" key="1">
    <citation type="journal article" date="2015" name="Microbiome">
        <title>Genomic resolution of linkages in carbon, nitrogen, and sulfur cycling among widespread estuary sediment bacteria.</title>
        <authorList>
            <person name="Baker B.J."/>
            <person name="Lazar C.S."/>
            <person name="Teske A.P."/>
            <person name="Dick G.J."/>
        </authorList>
    </citation>
    <scope>NUCLEOTIDE SEQUENCE [LARGE SCALE GENOMIC DNA]</scope>
    <source>
        <strain evidence="6">DG_54_3</strain>
    </source>
</reference>
<organism evidence="6 7">
    <name type="scientific">candidate division WOR-1 bacterium DG_54_3</name>
    <dbReference type="NCBI Taxonomy" id="1703775"/>
    <lineage>
        <taxon>Bacteria</taxon>
        <taxon>Bacillati</taxon>
        <taxon>Saganbacteria</taxon>
    </lineage>
</organism>
<dbReference type="InterPro" id="IPR001207">
    <property type="entry name" value="Transposase_mutator"/>
</dbReference>
<dbReference type="GO" id="GO:0006313">
    <property type="term" value="P:DNA transposition"/>
    <property type="evidence" value="ECO:0007669"/>
    <property type="project" value="InterPro"/>
</dbReference>
<dbReference type="GO" id="GO:0004803">
    <property type="term" value="F:transposase activity"/>
    <property type="evidence" value="ECO:0007669"/>
    <property type="project" value="InterPro"/>
</dbReference>
<evidence type="ECO:0000256" key="5">
    <source>
        <dbReference type="ARBA" id="ARBA00023172"/>
    </source>
</evidence>
<comment type="caution">
    <text evidence="6">The sequence shown here is derived from an EMBL/GenBank/DDBJ whole genome shotgun (WGS) entry which is preliminary data.</text>
</comment>
<evidence type="ECO:0000256" key="4">
    <source>
        <dbReference type="ARBA" id="ARBA00023125"/>
    </source>
</evidence>
<keyword evidence="4" id="KW-0238">DNA-binding</keyword>
<evidence type="ECO:0000256" key="2">
    <source>
        <dbReference type="ARBA" id="ARBA00010961"/>
    </source>
</evidence>
<comment type="similarity">
    <text evidence="2">Belongs to the transposase mutator family.</text>
</comment>
<name>A0A0S7XJU9_UNCSA</name>
<evidence type="ECO:0000313" key="7">
    <source>
        <dbReference type="Proteomes" id="UP000051861"/>
    </source>
</evidence>
<evidence type="ECO:0000313" key="6">
    <source>
        <dbReference type="EMBL" id="KPJ62727.1"/>
    </source>
</evidence>
<proteinExistence type="inferred from homology"/>
<dbReference type="GO" id="GO:0003677">
    <property type="term" value="F:DNA binding"/>
    <property type="evidence" value="ECO:0007669"/>
    <property type="project" value="UniProtKB-KW"/>
</dbReference>
<evidence type="ECO:0008006" key="8">
    <source>
        <dbReference type="Google" id="ProtNLM"/>
    </source>
</evidence>
<dbReference type="PATRIC" id="fig|1703775.3.peg.2927"/>
<comment type="function">
    <text evidence="1">Required for the transposition of the insertion element.</text>
</comment>
<keyword evidence="3" id="KW-0815">Transposition</keyword>
<dbReference type="EMBL" id="LIZX01000258">
    <property type="protein sequence ID" value="KPJ62727.1"/>
    <property type="molecule type" value="Genomic_DNA"/>
</dbReference>
<dbReference type="Proteomes" id="UP000051861">
    <property type="component" value="Unassembled WGS sequence"/>
</dbReference>
<evidence type="ECO:0000256" key="1">
    <source>
        <dbReference type="ARBA" id="ARBA00002190"/>
    </source>
</evidence>
<keyword evidence="5" id="KW-0233">DNA recombination</keyword>
<dbReference type="AlphaFoldDB" id="A0A0S7XJU9"/>
<sequence>MRQLSIQSGYSISTIRRMIEYWLLRPPCNTGNLLTHRYLIFDGTILKQRRGIFAVMDAKSFSVVYGVPDVSEGPSDLLRFCVSLAQRQLSPISATVDGNQHLNRVLRRLWPKIIIQRCLVHIQRQGLMWCRINPKRTDAKHLRELFLQVMSIHTEADRDRFLARVNEWEQKYGCRIASSPETGWVFSDLKRARSMLLSALPDMFHYLDDPNIPKCTNALEGYFARLKQKYRQHPF</sequence>